<dbReference type="EnsemblMetazoa" id="AATE014069-RA">
    <property type="protein sequence ID" value="AATE014069-PA.1"/>
    <property type="gene ID" value="AATE014069"/>
</dbReference>
<dbReference type="AlphaFoldDB" id="A0A182J9T6"/>
<organism evidence="1">
    <name type="scientific">Anopheles atroparvus</name>
    <name type="common">European mosquito</name>
    <dbReference type="NCBI Taxonomy" id="41427"/>
    <lineage>
        <taxon>Eukaryota</taxon>
        <taxon>Metazoa</taxon>
        <taxon>Ecdysozoa</taxon>
        <taxon>Arthropoda</taxon>
        <taxon>Hexapoda</taxon>
        <taxon>Insecta</taxon>
        <taxon>Pterygota</taxon>
        <taxon>Neoptera</taxon>
        <taxon>Endopterygota</taxon>
        <taxon>Diptera</taxon>
        <taxon>Nematocera</taxon>
        <taxon>Culicoidea</taxon>
        <taxon>Culicidae</taxon>
        <taxon>Anophelinae</taxon>
        <taxon>Anopheles</taxon>
    </lineage>
</organism>
<accession>A0A182J9T6</accession>
<dbReference type="VEuPathDB" id="VectorBase:AATE014069"/>
<sequence length="170" mass="18501">MGFGAINEFLLFPFLYGLGMPKRLREDKGELTGVVGDSVGKMAARKSSWSGLEGTQKKALVERCLLRAAISRQITLITTTTARTSDIRTIIRIIIFIIIVAVDGAVIAFIGHSLHNQQHHYRADGGTIRPSAGGFYILLKCKMSTSSTPLPLALAWHEGKLADSRGCFVV</sequence>
<evidence type="ECO:0000313" key="1">
    <source>
        <dbReference type="EnsemblMetazoa" id="AATE014069-PA.1"/>
    </source>
</evidence>
<protein>
    <submittedName>
        <fullName evidence="1">Uncharacterized protein</fullName>
    </submittedName>
</protein>
<proteinExistence type="predicted"/>
<reference evidence="1" key="1">
    <citation type="submission" date="2022-08" db="UniProtKB">
        <authorList>
            <consortium name="EnsemblMetazoa"/>
        </authorList>
    </citation>
    <scope>IDENTIFICATION</scope>
    <source>
        <strain evidence="1">EBRO</strain>
    </source>
</reference>
<name>A0A182J9T6_ANOAO</name>